<sequence>MLASSCEVSLNNIKSDSIDKKDEIYTTRVKYERKAVYLGVLVTHRELPQIYYEVNQNKQMWYRKDRNGRTEK</sequence>
<evidence type="ECO:0000313" key="2">
    <source>
        <dbReference type="Proteomes" id="UP001567538"/>
    </source>
</evidence>
<comment type="caution">
    <text evidence="1">The sequence shown here is derived from an EMBL/GenBank/DDBJ whole genome shotgun (WGS) entry which is preliminary data.</text>
</comment>
<keyword evidence="2" id="KW-1185">Reference proteome</keyword>
<dbReference type="AlphaFoldDB" id="A0ABD1GGN8"/>
<evidence type="ECO:0000313" key="1">
    <source>
        <dbReference type="EMBL" id="KAL1542213.1"/>
    </source>
</evidence>
<proteinExistence type="predicted"/>
<protein>
    <submittedName>
        <fullName evidence="1">Uncharacterized protein</fullName>
    </submittedName>
</protein>
<name>A0ABD1GGN8_SALDI</name>
<organism evidence="1 2">
    <name type="scientific">Salvia divinorum</name>
    <name type="common">Maria pastora</name>
    <name type="synonym">Diviner's sage</name>
    <dbReference type="NCBI Taxonomy" id="28513"/>
    <lineage>
        <taxon>Eukaryota</taxon>
        <taxon>Viridiplantae</taxon>
        <taxon>Streptophyta</taxon>
        <taxon>Embryophyta</taxon>
        <taxon>Tracheophyta</taxon>
        <taxon>Spermatophyta</taxon>
        <taxon>Magnoliopsida</taxon>
        <taxon>eudicotyledons</taxon>
        <taxon>Gunneridae</taxon>
        <taxon>Pentapetalae</taxon>
        <taxon>asterids</taxon>
        <taxon>lamiids</taxon>
        <taxon>Lamiales</taxon>
        <taxon>Lamiaceae</taxon>
        <taxon>Nepetoideae</taxon>
        <taxon>Mentheae</taxon>
        <taxon>Salviinae</taxon>
        <taxon>Salvia</taxon>
        <taxon>Salvia subgen. Calosphace</taxon>
    </lineage>
</organism>
<accession>A0ABD1GGN8</accession>
<reference evidence="1 2" key="1">
    <citation type="submission" date="2024-06" db="EMBL/GenBank/DDBJ databases">
        <title>A chromosome level genome sequence of Diviner's sage (Salvia divinorum).</title>
        <authorList>
            <person name="Ford S.A."/>
            <person name="Ro D.-K."/>
            <person name="Ness R.W."/>
            <person name="Phillips M.A."/>
        </authorList>
    </citation>
    <scope>NUCLEOTIDE SEQUENCE [LARGE SCALE GENOMIC DNA]</scope>
    <source>
        <strain evidence="1">SAF-2024a</strain>
        <tissue evidence="1">Leaf</tissue>
    </source>
</reference>
<dbReference type="Proteomes" id="UP001567538">
    <property type="component" value="Unassembled WGS sequence"/>
</dbReference>
<gene>
    <name evidence="1" type="ORF">AAHA92_26339</name>
</gene>
<dbReference type="EMBL" id="JBEAFC010000009">
    <property type="protein sequence ID" value="KAL1542213.1"/>
    <property type="molecule type" value="Genomic_DNA"/>
</dbReference>